<organism evidence="1 2">
    <name type="scientific">Ascobolus immersus RN42</name>
    <dbReference type="NCBI Taxonomy" id="1160509"/>
    <lineage>
        <taxon>Eukaryota</taxon>
        <taxon>Fungi</taxon>
        <taxon>Dikarya</taxon>
        <taxon>Ascomycota</taxon>
        <taxon>Pezizomycotina</taxon>
        <taxon>Pezizomycetes</taxon>
        <taxon>Pezizales</taxon>
        <taxon>Ascobolaceae</taxon>
        <taxon>Ascobolus</taxon>
    </lineage>
</organism>
<dbReference type="EMBL" id="ML119664">
    <property type="protein sequence ID" value="RPA83458.1"/>
    <property type="molecule type" value="Genomic_DNA"/>
</dbReference>
<gene>
    <name evidence="1" type="ORF">BJ508DRAFT_66137</name>
</gene>
<dbReference type="AlphaFoldDB" id="A0A3N4IFK3"/>
<proteinExistence type="predicted"/>
<dbReference type="Proteomes" id="UP000275078">
    <property type="component" value="Unassembled WGS sequence"/>
</dbReference>
<name>A0A3N4IFK3_ASCIM</name>
<accession>A0A3N4IFK3</accession>
<protein>
    <submittedName>
        <fullName evidence="1">Uncharacterized protein</fullName>
    </submittedName>
</protein>
<keyword evidence="2" id="KW-1185">Reference proteome</keyword>
<reference evidence="1 2" key="1">
    <citation type="journal article" date="2018" name="Nat. Ecol. Evol.">
        <title>Pezizomycetes genomes reveal the molecular basis of ectomycorrhizal truffle lifestyle.</title>
        <authorList>
            <person name="Murat C."/>
            <person name="Payen T."/>
            <person name="Noel B."/>
            <person name="Kuo A."/>
            <person name="Morin E."/>
            <person name="Chen J."/>
            <person name="Kohler A."/>
            <person name="Krizsan K."/>
            <person name="Balestrini R."/>
            <person name="Da Silva C."/>
            <person name="Montanini B."/>
            <person name="Hainaut M."/>
            <person name="Levati E."/>
            <person name="Barry K.W."/>
            <person name="Belfiori B."/>
            <person name="Cichocki N."/>
            <person name="Clum A."/>
            <person name="Dockter R.B."/>
            <person name="Fauchery L."/>
            <person name="Guy J."/>
            <person name="Iotti M."/>
            <person name="Le Tacon F."/>
            <person name="Lindquist E.A."/>
            <person name="Lipzen A."/>
            <person name="Malagnac F."/>
            <person name="Mello A."/>
            <person name="Molinier V."/>
            <person name="Miyauchi S."/>
            <person name="Poulain J."/>
            <person name="Riccioni C."/>
            <person name="Rubini A."/>
            <person name="Sitrit Y."/>
            <person name="Splivallo R."/>
            <person name="Traeger S."/>
            <person name="Wang M."/>
            <person name="Zifcakova L."/>
            <person name="Wipf D."/>
            <person name="Zambonelli A."/>
            <person name="Paolocci F."/>
            <person name="Nowrousian M."/>
            <person name="Ottonello S."/>
            <person name="Baldrian P."/>
            <person name="Spatafora J.W."/>
            <person name="Henrissat B."/>
            <person name="Nagy L.G."/>
            <person name="Aury J.M."/>
            <person name="Wincker P."/>
            <person name="Grigoriev I.V."/>
            <person name="Bonfante P."/>
            <person name="Martin F.M."/>
        </authorList>
    </citation>
    <scope>NUCLEOTIDE SEQUENCE [LARGE SCALE GENOMIC DNA]</scope>
    <source>
        <strain evidence="1 2">RN42</strain>
    </source>
</reference>
<sequence length="204" mass="23744">MDHQQHYYPLYFPEHFPREAHSQYASQRREMETQDLELRRFSLSPWEVYPQDSRDAYDLDPNNFELEYNNLINDFSESEDVQSEDFPDTMHCDRVQVQGQPEATSQPFDIDAPPSMTQGSLSSIESDATTLESFEDADTVMNEPQDEIPSKNADVVMVMDIQRQPELQYTAQHIRALVQKTVAHMQEEQELAGTFTINPIPYYP</sequence>
<evidence type="ECO:0000313" key="1">
    <source>
        <dbReference type="EMBL" id="RPA83458.1"/>
    </source>
</evidence>
<evidence type="ECO:0000313" key="2">
    <source>
        <dbReference type="Proteomes" id="UP000275078"/>
    </source>
</evidence>